<evidence type="ECO:0000313" key="3">
    <source>
        <dbReference type="Proteomes" id="UP001336020"/>
    </source>
</evidence>
<proteinExistence type="predicted"/>
<sequence length="347" mass="38170">MEWDAVVIGGGQAGLAVARELTQRGLSTTLLEKRATTAGSWRDYYDSLTLFTPAHLNSLRGEPFPGSPHRYPSGIEVAEYLESYAKSLTAEVRTGFTVERVSRRREHFLIHGAGGETVASRAVISATGGFSNPRRPHIPALDEFTGEVIHAAEYRSPERFGDHSVVVVGAGNSAVQIAVELSAYSRVVLASRHPIHYATNTPIPPNSRFWTWLSRAGRLPIGRWFGHTPIPVVDTQGYKQMIDDGAPERREMFVGARESVLRWADEREDKVDTVILATGYRPALGHLAGLEQFDTQGFPLHRSGISRIHKGLAYVGLEYQRTMLSGTLHGADQDAAYVARRIAETLG</sequence>
<dbReference type="InterPro" id="IPR050982">
    <property type="entry name" value="Auxin_biosynth/cation_transpt"/>
</dbReference>
<keyword evidence="1 2" id="KW-0560">Oxidoreductase</keyword>
<dbReference type="PRINTS" id="PR00368">
    <property type="entry name" value="FADPNR"/>
</dbReference>
<dbReference type="SUPFAM" id="SSF51905">
    <property type="entry name" value="FAD/NAD(P)-binding domain"/>
    <property type="match status" value="2"/>
</dbReference>
<keyword evidence="3" id="KW-1185">Reference proteome</keyword>
<dbReference type="Pfam" id="PF13738">
    <property type="entry name" value="Pyr_redox_3"/>
    <property type="match status" value="1"/>
</dbReference>
<dbReference type="InterPro" id="IPR036188">
    <property type="entry name" value="FAD/NAD-bd_sf"/>
</dbReference>
<dbReference type="EMBL" id="JAUTXY010000014">
    <property type="protein sequence ID" value="MEE2060710.1"/>
    <property type="molecule type" value="Genomic_DNA"/>
</dbReference>
<comment type="caution">
    <text evidence="2">The sequence shown here is derived from an EMBL/GenBank/DDBJ whole genome shotgun (WGS) entry which is preliminary data.</text>
</comment>
<organism evidence="2 3">
    <name type="scientific">Rhodococcus artemisiae</name>
    <dbReference type="NCBI Taxonomy" id="714159"/>
    <lineage>
        <taxon>Bacteria</taxon>
        <taxon>Bacillati</taxon>
        <taxon>Actinomycetota</taxon>
        <taxon>Actinomycetes</taxon>
        <taxon>Mycobacteriales</taxon>
        <taxon>Nocardiaceae</taxon>
        <taxon>Rhodococcus</taxon>
    </lineage>
</organism>
<accession>A0ABU7LGM0</accession>
<dbReference type="RefSeq" id="WP_330135894.1">
    <property type="nucleotide sequence ID" value="NZ_JAUTXY010000014.1"/>
</dbReference>
<dbReference type="GO" id="GO:0016491">
    <property type="term" value="F:oxidoreductase activity"/>
    <property type="evidence" value="ECO:0007669"/>
    <property type="project" value="UniProtKB-KW"/>
</dbReference>
<dbReference type="PANTHER" id="PTHR43539:SF78">
    <property type="entry name" value="FLAVIN-CONTAINING MONOOXYGENASE"/>
    <property type="match status" value="1"/>
</dbReference>
<evidence type="ECO:0000256" key="1">
    <source>
        <dbReference type="ARBA" id="ARBA00023002"/>
    </source>
</evidence>
<reference evidence="2 3" key="1">
    <citation type="submission" date="2023-07" db="EMBL/GenBank/DDBJ databases">
        <authorList>
            <person name="Girao M."/>
            <person name="Carvalho M.F."/>
        </authorList>
    </citation>
    <scope>NUCLEOTIDE SEQUENCE [LARGE SCALE GENOMIC DNA]</scope>
    <source>
        <strain evidence="2 3">YIM65754</strain>
    </source>
</reference>
<dbReference type="Proteomes" id="UP001336020">
    <property type="component" value="Unassembled WGS sequence"/>
</dbReference>
<evidence type="ECO:0000313" key="2">
    <source>
        <dbReference type="EMBL" id="MEE2060710.1"/>
    </source>
</evidence>
<gene>
    <name evidence="2" type="ORF">Q7514_24630</name>
</gene>
<dbReference type="EC" id="1.14.13.-" evidence="2"/>
<dbReference type="PRINTS" id="PR00469">
    <property type="entry name" value="PNDRDTASEII"/>
</dbReference>
<name>A0ABU7LGM0_9NOCA</name>
<protein>
    <submittedName>
        <fullName evidence="2">NAD(P)/FAD-dependent oxidoreductase</fullName>
        <ecNumber evidence="2">1.14.13.-</ecNumber>
    </submittedName>
</protein>
<dbReference type="Gene3D" id="3.50.50.60">
    <property type="entry name" value="FAD/NAD(P)-binding domain"/>
    <property type="match status" value="1"/>
</dbReference>
<dbReference type="PANTHER" id="PTHR43539">
    <property type="entry name" value="FLAVIN-BINDING MONOOXYGENASE-LIKE PROTEIN (AFU_ORTHOLOGUE AFUA_4G09220)"/>
    <property type="match status" value="1"/>
</dbReference>